<reference evidence="1 2" key="1">
    <citation type="journal article" date="2019" name="Commun. Biol.">
        <title>The bagworm genome reveals a unique fibroin gene that provides high tensile strength.</title>
        <authorList>
            <person name="Kono N."/>
            <person name="Nakamura H."/>
            <person name="Ohtoshi R."/>
            <person name="Tomita M."/>
            <person name="Numata K."/>
            <person name="Arakawa K."/>
        </authorList>
    </citation>
    <scope>NUCLEOTIDE SEQUENCE [LARGE SCALE GENOMIC DNA]</scope>
</reference>
<proteinExistence type="predicted"/>
<evidence type="ECO:0000313" key="2">
    <source>
        <dbReference type="Proteomes" id="UP000299102"/>
    </source>
</evidence>
<name>A0A4C1SQM2_EUMVA</name>
<comment type="caution">
    <text evidence="1">The sequence shown here is derived from an EMBL/GenBank/DDBJ whole genome shotgun (WGS) entry which is preliminary data.</text>
</comment>
<dbReference type="EMBL" id="BGZK01003667">
    <property type="protein sequence ID" value="GBP03528.1"/>
    <property type="molecule type" value="Genomic_DNA"/>
</dbReference>
<accession>A0A4C1SQM2</accession>
<dbReference type="AlphaFoldDB" id="A0A4C1SQM2"/>
<keyword evidence="2" id="KW-1185">Reference proteome</keyword>
<gene>
    <name evidence="1" type="ORF">EVAR_69150_1</name>
</gene>
<evidence type="ECO:0000313" key="1">
    <source>
        <dbReference type="EMBL" id="GBP03528.1"/>
    </source>
</evidence>
<dbReference type="Proteomes" id="UP000299102">
    <property type="component" value="Unassembled WGS sequence"/>
</dbReference>
<protein>
    <submittedName>
        <fullName evidence="1">Uncharacterized protein</fullName>
    </submittedName>
</protein>
<organism evidence="1 2">
    <name type="scientific">Eumeta variegata</name>
    <name type="common">Bagworm moth</name>
    <name type="synonym">Eumeta japonica</name>
    <dbReference type="NCBI Taxonomy" id="151549"/>
    <lineage>
        <taxon>Eukaryota</taxon>
        <taxon>Metazoa</taxon>
        <taxon>Ecdysozoa</taxon>
        <taxon>Arthropoda</taxon>
        <taxon>Hexapoda</taxon>
        <taxon>Insecta</taxon>
        <taxon>Pterygota</taxon>
        <taxon>Neoptera</taxon>
        <taxon>Endopterygota</taxon>
        <taxon>Lepidoptera</taxon>
        <taxon>Glossata</taxon>
        <taxon>Ditrysia</taxon>
        <taxon>Tineoidea</taxon>
        <taxon>Psychidae</taxon>
        <taxon>Oiketicinae</taxon>
        <taxon>Eumeta</taxon>
    </lineage>
</organism>
<sequence length="168" mass="19125">MHRPESNLQSCFLGCAVPPPAPRRRAVTSRVTYDRAGRAADFNFKNDTFDVSRRVTLFGCGARRRRPFVSWVVYELPISIMTCHSEERDHHLFSDASTSFYFSGQPRERKDRLSRLSFGFETLRSRGMKTWKAVKTKKRSMRVINARTTKGVGLAAVPLAVASCYTTL</sequence>